<evidence type="ECO:0000313" key="1">
    <source>
        <dbReference type="EMBL" id="RGS40351.1"/>
    </source>
</evidence>
<dbReference type="CDD" id="cd02440">
    <property type="entry name" value="AdoMet_MTases"/>
    <property type="match status" value="1"/>
</dbReference>
<dbReference type="SUPFAM" id="SSF53335">
    <property type="entry name" value="S-adenosyl-L-methionine-dependent methyltransferases"/>
    <property type="match status" value="1"/>
</dbReference>
<keyword evidence="1" id="KW-0489">Methyltransferase</keyword>
<sequence length="568" mass="66125">MYQELIAKMNPCPKFNLQWYKNEDLYSDGEVEDFIIKIIAENRPEDYSNAVYEQFNWPIYYHLSPLRKNILNWYKFKPDSSVLEIGCGMGAITSVLCDECKDVTAVELSRKRATATLLRCREKENLEIIIGNLNDIEFDKKFDYITLIGVLEYQGTYTETTNPYKDFLVKIKQLLKPDGKLLVAIENQYGLKYWCGTPEDHVEIPFEGINQYKDVERGVRTFSKKALDILLRESGFLNTYFYYPFPDYKLPTVIYSQDVLPSKKDTVNSENFRGYSSAGENTLIANEKNLYMDIVENHVFEFFANSFLVECSDSSQLGEITFARLTSERKEQYRMATRFTRDSTVEKKPLTMLCAQTHIRQLLKNVNILKQAGIKIVEYRADNGMVVSDYIEKPLLEDVILNVLKEENTDEIYRLIDLVYGEILRSSEQISWKDNILYTLDLGIEENEEVFGPILKIGFLDMSFRNAFYCEGEILWFDQEWVLEAVPAKFILYYALTLLYYSYPQLEGACPSAEVIARYHMQDACEAFEKLRELFGYLVSDEAQVMMGRAFSIDSTMDYISNVKKLMK</sequence>
<proteinExistence type="predicted"/>
<evidence type="ECO:0000313" key="2">
    <source>
        <dbReference type="Proteomes" id="UP000266172"/>
    </source>
</evidence>
<organism evidence="1 2">
    <name type="scientific">Roseburia hominis</name>
    <dbReference type="NCBI Taxonomy" id="301301"/>
    <lineage>
        <taxon>Bacteria</taxon>
        <taxon>Bacillati</taxon>
        <taxon>Bacillota</taxon>
        <taxon>Clostridia</taxon>
        <taxon>Lachnospirales</taxon>
        <taxon>Lachnospiraceae</taxon>
        <taxon>Roseburia</taxon>
    </lineage>
</organism>
<dbReference type="PANTHER" id="PTHR43861">
    <property type="entry name" value="TRANS-ACONITATE 2-METHYLTRANSFERASE-RELATED"/>
    <property type="match status" value="1"/>
</dbReference>
<dbReference type="InterPro" id="IPR029063">
    <property type="entry name" value="SAM-dependent_MTases_sf"/>
</dbReference>
<keyword evidence="1" id="KW-0808">Transferase</keyword>
<comment type="caution">
    <text evidence="1">The sequence shown here is derived from an EMBL/GenBank/DDBJ whole genome shotgun (WGS) entry which is preliminary data.</text>
</comment>
<dbReference type="Gene3D" id="3.40.50.150">
    <property type="entry name" value="Vaccinia Virus protein VP39"/>
    <property type="match status" value="1"/>
</dbReference>
<dbReference type="AlphaFoldDB" id="A0A395VBD3"/>
<protein>
    <submittedName>
        <fullName evidence="1">Class I SAM-dependent methyltransferase</fullName>
    </submittedName>
</protein>
<dbReference type="GO" id="GO:0008168">
    <property type="term" value="F:methyltransferase activity"/>
    <property type="evidence" value="ECO:0007669"/>
    <property type="project" value="UniProtKB-KW"/>
</dbReference>
<reference evidence="1 2" key="1">
    <citation type="submission" date="2018-08" db="EMBL/GenBank/DDBJ databases">
        <title>A genome reference for cultivated species of the human gut microbiota.</title>
        <authorList>
            <person name="Zou Y."/>
            <person name="Xue W."/>
            <person name="Luo G."/>
        </authorList>
    </citation>
    <scope>NUCLEOTIDE SEQUENCE [LARGE SCALE GENOMIC DNA]</scope>
    <source>
        <strain evidence="1 2">AF22-12AC</strain>
    </source>
</reference>
<dbReference type="Proteomes" id="UP000266172">
    <property type="component" value="Unassembled WGS sequence"/>
</dbReference>
<gene>
    <name evidence="1" type="ORF">DWX93_09535</name>
</gene>
<dbReference type="Pfam" id="PF13489">
    <property type="entry name" value="Methyltransf_23"/>
    <property type="match status" value="1"/>
</dbReference>
<dbReference type="GO" id="GO:0032259">
    <property type="term" value="P:methylation"/>
    <property type="evidence" value="ECO:0007669"/>
    <property type="project" value="UniProtKB-KW"/>
</dbReference>
<name>A0A395VBD3_9FIRM</name>
<accession>A0A395VBD3</accession>
<dbReference type="EMBL" id="QRVL01000007">
    <property type="protein sequence ID" value="RGS40351.1"/>
    <property type="molecule type" value="Genomic_DNA"/>
</dbReference>